<dbReference type="GO" id="GO:0015098">
    <property type="term" value="F:molybdate ion transmembrane transporter activity"/>
    <property type="evidence" value="ECO:0007669"/>
    <property type="project" value="InterPro"/>
</dbReference>
<dbReference type="PANTHER" id="PTHR43514">
    <property type="entry name" value="ABC TRANSPORTER I FAMILY MEMBER 10"/>
    <property type="match status" value="1"/>
</dbReference>
<dbReference type="NCBIfam" id="TIGR02142">
    <property type="entry name" value="modC_ABC"/>
    <property type="match status" value="1"/>
</dbReference>
<evidence type="ECO:0000256" key="7">
    <source>
        <dbReference type="ARBA" id="ARBA00022967"/>
    </source>
</evidence>
<dbReference type="PROSITE" id="PS00211">
    <property type="entry name" value="ABC_TRANSPORTER_1"/>
    <property type="match status" value="1"/>
</dbReference>
<evidence type="ECO:0000313" key="10">
    <source>
        <dbReference type="Proteomes" id="UP000239406"/>
    </source>
</evidence>
<dbReference type="InterPro" id="IPR003593">
    <property type="entry name" value="AAA+_ATPase"/>
</dbReference>
<sequence length="378" mass="41298">MIELAFRRDLGPLQLQVQVQLPSQGITAIFGRSGSGKTSLINAVAGLLRPDAGRIRVGERVFFDAARRIDLPMEQRGIGYVFQDARLFPHLSVEGNLRYGLKRWRGAPRIGFDAVVEVLGIGHLLQRRPHALSGGERQRVALGRALLRQPQLLLMDEPLAALDAPRKAEVLPYIEQLCEEFALPALYVSHSVDEITRLADHLVIVSEGRTVTHGPLAEVMSNPEHAPLIGRFEAGVVLDCQVARHDPHYQLSTLRFADGELRVPLVDLPEGTPVRARLRARDVGVALSPPTDVSLTNRLQGTVLALTPRDGPYMDVAIGLGSTQVRALITRESCDRLKLAVGQTVWAMVKSVALDSRSVGFARRPRAQAPAPEDAPSG</sequence>
<keyword evidence="1" id="KW-0813">Transport</keyword>
<keyword evidence="3" id="KW-0500">Molybdenum</keyword>
<dbReference type="Proteomes" id="UP000239406">
    <property type="component" value="Unassembled WGS sequence"/>
</dbReference>
<proteinExistence type="predicted"/>
<evidence type="ECO:0000256" key="3">
    <source>
        <dbReference type="ARBA" id="ARBA00022505"/>
    </source>
</evidence>
<dbReference type="GO" id="GO:0005524">
    <property type="term" value="F:ATP binding"/>
    <property type="evidence" value="ECO:0007669"/>
    <property type="project" value="UniProtKB-KW"/>
</dbReference>
<evidence type="ECO:0000256" key="6">
    <source>
        <dbReference type="ARBA" id="ARBA00022840"/>
    </source>
</evidence>
<dbReference type="AlphaFoldDB" id="A0A2S5T439"/>
<dbReference type="InterPro" id="IPR027417">
    <property type="entry name" value="P-loop_NTPase"/>
</dbReference>
<dbReference type="Gene3D" id="3.40.50.300">
    <property type="entry name" value="P-loop containing nucleotide triphosphate hydrolases"/>
    <property type="match status" value="1"/>
</dbReference>
<organism evidence="9 10">
    <name type="scientific">Caldimonas thermodepolymerans</name>
    <dbReference type="NCBI Taxonomy" id="215580"/>
    <lineage>
        <taxon>Bacteria</taxon>
        <taxon>Pseudomonadati</taxon>
        <taxon>Pseudomonadota</taxon>
        <taxon>Betaproteobacteria</taxon>
        <taxon>Burkholderiales</taxon>
        <taxon>Sphaerotilaceae</taxon>
        <taxon>Caldimonas</taxon>
    </lineage>
</organism>
<dbReference type="PANTHER" id="PTHR43514:SF4">
    <property type="entry name" value="ABC TRANSPORTER I FAMILY MEMBER 10"/>
    <property type="match status" value="1"/>
</dbReference>
<dbReference type="Gene3D" id="2.40.50.100">
    <property type="match status" value="1"/>
</dbReference>
<dbReference type="InterPro" id="IPR050334">
    <property type="entry name" value="Molybdenum_import_ModC"/>
</dbReference>
<dbReference type="InterPro" id="IPR008995">
    <property type="entry name" value="Mo/tungstate-bd_C_term_dom"/>
</dbReference>
<dbReference type="SUPFAM" id="SSF50331">
    <property type="entry name" value="MOP-like"/>
    <property type="match status" value="1"/>
</dbReference>
<keyword evidence="5" id="KW-0547">Nucleotide-binding</keyword>
<keyword evidence="6 9" id="KW-0067">ATP-binding</keyword>
<dbReference type="PROSITE" id="PS51866">
    <property type="entry name" value="MOP"/>
    <property type="match status" value="1"/>
</dbReference>
<dbReference type="InterPro" id="IPR004606">
    <property type="entry name" value="Mop_domain"/>
</dbReference>
<dbReference type="Pfam" id="PF03459">
    <property type="entry name" value="TOBE"/>
    <property type="match status" value="1"/>
</dbReference>
<keyword evidence="7" id="KW-1278">Translocase</keyword>
<evidence type="ECO:0000256" key="4">
    <source>
        <dbReference type="ARBA" id="ARBA00022519"/>
    </source>
</evidence>
<dbReference type="Pfam" id="PF00005">
    <property type="entry name" value="ABC_tran"/>
    <property type="match status" value="1"/>
</dbReference>
<keyword evidence="8" id="KW-0472">Membrane</keyword>
<dbReference type="GO" id="GO:0140359">
    <property type="term" value="F:ABC-type transporter activity"/>
    <property type="evidence" value="ECO:0007669"/>
    <property type="project" value="InterPro"/>
</dbReference>
<dbReference type="SUPFAM" id="SSF52540">
    <property type="entry name" value="P-loop containing nucleoside triphosphate hydrolases"/>
    <property type="match status" value="1"/>
</dbReference>
<evidence type="ECO:0000313" key="9">
    <source>
        <dbReference type="EMBL" id="PPE69750.1"/>
    </source>
</evidence>
<name>A0A2S5T439_9BURK</name>
<reference evidence="9 10" key="1">
    <citation type="submission" date="2018-02" db="EMBL/GenBank/DDBJ databases">
        <title>Reclassifiation of [Polyangium] brachysporum DSM 7029 as Guopingzhaonella breviflexa gen. nov., sp. nov., a member of the family Comamonadaceae.</title>
        <authorList>
            <person name="Tang B."/>
        </authorList>
    </citation>
    <scope>NUCLEOTIDE SEQUENCE [LARGE SCALE GENOMIC DNA]</scope>
    <source>
        <strain evidence="9 10">DSM 15344</strain>
    </source>
</reference>
<keyword evidence="2" id="KW-1003">Cell membrane</keyword>
<dbReference type="RefSeq" id="WP_104357499.1">
    <property type="nucleotide sequence ID" value="NZ_CALFFA010000058.1"/>
</dbReference>
<protein>
    <submittedName>
        <fullName evidence="9">Molybdenum ABC transporter ATP-binding protein</fullName>
    </submittedName>
</protein>
<evidence type="ECO:0000256" key="8">
    <source>
        <dbReference type="ARBA" id="ARBA00023136"/>
    </source>
</evidence>
<dbReference type="InterPro" id="IPR017871">
    <property type="entry name" value="ABC_transporter-like_CS"/>
</dbReference>
<dbReference type="GO" id="GO:0016020">
    <property type="term" value="C:membrane"/>
    <property type="evidence" value="ECO:0007669"/>
    <property type="project" value="InterPro"/>
</dbReference>
<dbReference type="InterPro" id="IPR011868">
    <property type="entry name" value="ModC_ABC_ATP-bd"/>
</dbReference>
<comment type="caution">
    <text evidence="9">The sequence shown here is derived from an EMBL/GenBank/DDBJ whole genome shotgun (WGS) entry which is preliminary data.</text>
</comment>
<dbReference type="SMART" id="SM00382">
    <property type="entry name" value="AAA"/>
    <property type="match status" value="1"/>
</dbReference>
<dbReference type="InterPro" id="IPR003439">
    <property type="entry name" value="ABC_transporter-like_ATP-bd"/>
</dbReference>
<evidence type="ECO:0000256" key="2">
    <source>
        <dbReference type="ARBA" id="ARBA00022475"/>
    </source>
</evidence>
<dbReference type="EMBL" id="PSNY01000009">
    <property type="protein sequence ID" value="PPE69750.1"/>
    <property type="molecule type" value="Genomic_DNA"/>
</dbReference>
<dbReference type="GO" id="GO:0016887">
    <property type="term" value="F:ATP hydrolysis activity"/>
    <property type="evidence" value="ECO:0007669"/>
    <property type="project" value="InterPro"/>
</dbReference>
<accession>A0A2S5T439</accession>
<gene>
    <name evidence="9" type="primary">modC</name>
    <name evidence="9" type="ORF">C1702_09690</name>
</gene>
<dbReference type="InterPro" id="IPR005116">
    <property type="entry name" value="Transp-assoc_OB_typ1"/>
</dbReference>
<keyword evidence="4" id="KW-0997">Cell inner membrane</keyword>
<evidence type="ECO:0000256" key="5">
    <source>
        <dbReference type="ARBA" id="ARBA00022741"/>
    </source>
</evidence>
<evidence type="ECO:0000256" key="1">
    <source>
        <dbReference type="ARBA" id="ARBA00022448"/>
    </source>
</evidence>
<keyword evidence="10" id="KW-1185">Reference proteome</keyword>
<dbReference type="PROSITE" id="PS50893">
    <property type="entry name" value="ABC_TRANSPORTER_2"/>
    <property type="match status" value="1"/>
</dbReference>